<comment type="similarity">
    <text evidence="6">Belongs to the dispatched family.</text>
</comment>
<evidence type="ECO:0000256" key="1">
    <source>
        <dbReference type="ARBA" id="ARBA00004141"/>
    </source>
</evidence>
<dbReference type="PANTHER" id="PTHR45951:SF3">
    <property type="entry name" value="PROTEIN DISPATCHED"/>
    <property type="match status" value="1"/>
</dbReference>
<feature type="transmembrane region" description="Helical" evidence="7">
    <location>
        <begin position="341"/>
        <end position="360"/>
    </location>
</feature>
<dbReference type="EnsemblMetazoa" id="CapteT215001">
    <property type="protein sequence ID" value="CapteP215001"/>
    <property type="gene ID" value="CapteG215001"/>
</dbReference>
<protein>
    <recommendedName>
        <fullName evidence="8">SSD domain-containing protein</fullName>
    </recommendedName>
</protein>
<feature type="transmembrane region" description="Helical" evidence="7">
    <location>
        <begin position="795"/>
        <end position="814"/>
    </location>
</feature>
<dbReference type="GO" id="GO:0007224">
    <property type="term" value="P:smoothened signaling pathway"/>
    <property type="evidence" value="ECO:0007669"/>
    <property type="project" value="TreeGrafter"/>
</dbReference>
<sequence length="997" mass="110827">MLSLLESQQLPRLGFAQEVMQRDHYVTDDSGWSLVDLVELSYYRFLVRHPIVVILCTILAVVVCAGVAFGLPKYGATYLFDCLEQPVEGFIVRGSTLSGRGVQLTAVSDSIRKGILTGAPRFGPGKRKKRSTVHTCANSFVPGTRHAALTVDSVPGGSDLLQLDNFKSLCEARERIGKLWSYEPCPESVFTIADLIGTIFRKSCHNVSNEDIIEAKRLMGVCMNATAPSSECVPLELAWTFVDRDYKAGLLRGEEPELTRTRILVATRYATEDGASISFYHSISDIKRISRAVEITGMQASSRGVDDEIFRGYLISDLMFFGVAMLTIVVIMLLYTRSMSLVLATFLGILFSFIMAYFVYHYILQMRFFPFLNILALLVLIAVGADDVFVFHDAWQSAKQDFYASHQVNLGTDNPAFQADGDEDPPTPENSSVGEQPHPFNTILSDYVMPEAFGHAIRSVLITSLTTAAAFATNFASKIVVIRCFGIFGMSCILVNFVLMMTWIPAFVVCRELFDHNCCFKKRRSESTLTKITKRIAQLSDQMFHNILPMLTTKAFFVWLVVCIGMGIGGLVLSFVNPRLKMPTSVSEMQFFPPGNILEKYKEIGPQFLHGVVDATTPIRITFIFGVSQRDTTDHLDPFSKGKLELVPFSIASTEDRESLQNFCHALKEQTWLSGHSALQCYLDAFYDQVISNCSGRTGCCEKEDPHSDDTFKVCFANFTSHLPAFGTPLYKNDKLVAFMFSASTILNDTSFDATKKLLENLNNFVKVNQGTLKDGYAYSSFFYLFDMQDHLGTGMWTALWISLGISVIILFLTTMNLLISLYSVITIAVTIFTTFGSLVLLGWELNIVESAIMTLAVGLSIDFTIHYGVAYVQSSKEARSERVKESFQRVGSSVTMAGLTTFMAGAMIMPSHILAYRQLGIFLMLVMVIAWFSASFLFQSMCAVFGPRGEFLQFRCQKKVDDKSDAIADIAVPVVGIEPSLPKATLHHVSNGILPE</sequence>
<feature type="transmembrane region" description="Helical" evidence="7">
    <location>
        <begin position="851"/>
        <end position="871"/>
    </location>
</feature>
<reference evidence="10" key="3">
    <citation type="submission" date="2015-06" db="UniProtKB">
        <authorList>
            <consortium name="EnsemblMetazoa"/>
        </authorList>
    </citation>
    <scope>IDENTIFICATION</scope>
</reference>
<evidence type="ECO:0000313" key="9">
    <source>
        <dbReference type="EMBL" id="ELT92141.1"/>
    </source>
</evidence>
<keyword evidence="5" id="KW-0325">Glycoprotein</keyword>
<dbReference type="Gene3D" id="1.20.1640.10">
    <property type="entry name" value="Multidrug efflux transporter AcrB transmembrane domain"/>
    <property type="match status" value="2"/>
</dbReference>
<dbReference type="InterPro" id="IPR052081">
    <property type="entry name" value="Dispatched_Hh_regulator"/>
</dbReference>
<feature type="domain" description="SSD" evidence="8">
    <location>
        <begin position="330"/>
        <end position="510"/>
    </location>
</feature>
<comment type="subcellular location">
    <subcellularLocation>
        <location evidence="1">Membrane</location>
        <topology evidence="1">Multi-pass membrane protein</topology>
    </subcellularLocation>
</comment>
<evidence type="ECO:0000256" key="4">
    <source>
        <dbReference type="ARBA" id="ARBA00023136"/>
    </source>
</evidence>
<dbReference type="InterPro" id="IPR000731">
    <property type="entry name" value="SSD"/>
</dbReference>
<accession>R7TKR7</accession>
<evidence type="ECO:0000313" key="11">
    <source>
        <dbReference type="Proteomes" id="UP000014760"/>
    </source>
</evidence>
<evidence type="ECO:0000256" key="3">
    <source>
        <dbReference type="ARBA" id="ARBA00022989"/>
    </source>
</evidence>
<feature type="transmembrane region" description="Helical" evidence="7">
    <location>
        <begin position="820"/>
        <end position="844"/>
    </location>
</feature>
<evidence type="ECO:0000313" key="10">
    <source>
        <dbReference type="EnsemblMetazoa" id="CapteP215001"/>
    </source>
</evidence>
<feature type="domain" description="SSD" evidence="8">
    <location>
        <begin position="820"/>
        <end position="945"/>
    </location>
</feature>
<dbReference type="OrthoDB" id="193905at2759"/>
<dbReference type="PROSITE" id="PS50156">
    <property type="entry name" value="SSD"/>
    <property type="match status" value="2"/>
</dbReference>
<dbReference type="OMA" id="HPYEWYD"/>
<dbReference type="Pfam" id="PF03176">
    <property type="entry name" value="MMPL"/>
    <property type="match status" value="1"/>
</dbReference>
<dbReference type="GO" id="GO:0022857">
    <property type="term" value="F:transmembrane transporter activity"/>
    <property type="evidence" value="ECO:0007669"/>
    <property type="project" value="TreeGrafter"/>
</dbReference>
<dbReference type="AlphaFoldDB" id="R7TKR7"/>
<feature type="transmembrane region" description="Helical" evidence="7">
    <location>
        <begin position="313"/>
        <end position="335"/>
    </location>
</feature>
<reference evidence="9 11" key="2">
    <citation type="journal article" date="2013" name="Nature">
        <title>Insights into bilaterian evolution from three spiralian genomes.</title>
        <authorList>
            <person name="Simakov O."/>
            <person name="Marletaz F."/>
            <person name="Cho S.J."/>
            <person name="Edsinger-Gonzales E."/>
            <person name="Havlak P."/>
            <person name="Hellsten U."/>
            <person name="Kuo D.H."/>
            <person name="Larsson T."/>
            <person name="Lv J."/>
            <person name="Arendt D."/>
            <person name="Savage R."/>
            <person name="Osoegawa K."/>
            <person name="de Jong P."/>
            <person name="Grimwood J."/>
            <person name="Chapman J.A."/>
            <person name="Shapiro H."/>
            <person name="Aerts A."/>
            <person name="Otillar R.P."/>
            <person name="Terry A.Y."/>
            <person name="Boore J.L."/>
            <person name="Grigoriev I.V."/>
            <person name="Lindberg D.R."/>
            <person name="Seaver E.C."/>
            <person name="Weisblat D.A."/>
            <person name="Putnam N.H."/>
            <person name="Rokhsar D.S."/>
        </authorList>
    </citation>
    <scope>NUCLEOTIDE SEQUENCE</scope>
    <source>
        <strain evidence="9 11">I ESC-2004</strain>
    </source>
</reference>
<feature type="transmembrane region" description="Helical" evidence="7">
    <location>
        <begin position="556"/>
        <end position="576"/>
    </location>
</feature>
<name>R7TKR7_CAPTE</name>
<dbReference type="STRING" id="283909.R7TKR7"/>
<dbReference type="PANTHER" id="PTHR45951">
    <property type="entry name" value="PROTEIN DISPATCHED-RELATED"/>
    <property type="match status" value="1"/>
</dbReference>
<dbReference type="EMBL" id="KB310235">
    <property type="protein sequence ID" value="ELT92141.1"/>
    <property type="molecule type" value="Genomic_DNA"/>
</dbReference>
<dbReference type="InterPro" id="IPR004869">
    <property type="entry name" value="MMPL_dom"/>
</dbReference>
<evidence type="ECO:0000259" key="8">
    <source>
        <dbReference type="PROSITE" id="PS50156"/>
    </source>
</evidence>
<dbReference type="HOGENOM" id="CLU_004076_0_1_1"/>
<proteinExistence type="inferred from homology"/>
<feature type="transmembrane region" description="Helical" evidence="7">
    <location>
        <begin position="367"/>
        <end position="385"/>
    </location>
</feature>
<dbReference type="GO" id="GO:0016020">
    <property type="term" value="C:membrane"/>
    <property type="evidence" value="ECO:0007669"/>
    <property type="project" value="UniProtKB-SubCell"/>
</dbReference>
<keyword evidence="2 7" id="KW-0812">Transmembrane</keyword>
<dbReference type="SUPFAM" id="SSF82866">
    <property type="entry name" value="Multidrug efflux transporter AcrB transmembrane domain"/>
    <property type="match status" value="2"/>
</dbReference>
<dbReference type="EMBL" id="AMQN01002872">
    <property type="status" value="NOT_ANNOTATED_CDS"/>
    <property type="molecule type" value="Genomic_DNA"/>
</dbReference>
<feature type="transmembrane region" description="Helical" evidence="7">
    <location>
        <begin position="891"/>
        <end position="910"/>
    </location>
</feature>
<feature type="transmembrane region" description="Helical" evidence="7">
    <location>
        <begin position="922"/>
        <end position="947"/>
    </location>
</feature>
<feature type="transmembrane region" description="Helical" evidence="7">
    <location>
        <begin position="480"/>
        <end position="504"/>
    </location>
</feature>
<dbReference type="Proteomes" id="UP000014760">
    <property type="component" value="Unassembled WGS sequence"/>
</dbReference>
<keyword evidence="3 7" id="KW-1133">Transmembrane helix</keyword>
<evidence type="ECO:0000256" key="5">
    <source>
        <dbReference type="ARBA" id="ARBA00023180"/>
    </source>
</evidence>
<organism evidence="9">
    <name type="scientific">Capitella teleta</name>
    <name type="common">Polychaete worm</name>
    <dbReference type="NCBI Taxonomy" id="283909"/>
    <lineage>
        <taxon>Eukaryota</taxon>
        <taxon>Metazoa</taxon>
        <taxon>Spiralia</taxon>
        <taxon>Lophotrochozoa</taxon>
        <taxon>Annelida</taxon>
        <taxon>Polychaeta</taxon>
        <taxon>Sedentaria</taxon>
        <taxon>Scolecida</taxon>
        <taxon>Capitellidae</taxon>
        <taxon>Capitella</taxon>
    </lineage>
</organism>
<gene>
    <name evidence="9" type="ORF">CAPTEDRAFT_215001</name>
</gene>
<evidence type="ECO:0000256" key="2">
    <source>
        <dbReference type="ARBA" id="ARBA00022692"/>
    </source>
</evidence>
<keyword evidence="4 7" id="KW-0472">Membrane</keyword>
<evidence type="ECO:0000256" key="7">
    <source>
        <dbReference type="SAM" id="Phobius"/>
    </source>
</evidence>
<keyword evidence="11" id="KW-1185">Reference proteome</keyword>
<evidence type="ECO:0000256" key="6">
    <source>
        <dbReference type="ARBA" id="ARBA00038046"/>
    </source>
</evidence>
<feature type="transmembrane region" description="Helical" evidence="7">
    <location>
        <begin position="51"/>
        <end position="71"/>
    </location>
</feature>
<reference evidence="11" key="1">
    <citation type="submission" date="2012-12" db="EMBL/GenBank/DDBJ databases">
        <authorList>
            <person name="Hellsten U."/>
            <person name="Grimwood J."/>
            <person name="Chapman J.A."/>
            <person name="Shapiro H."/>
            <person name="Aerts A."/>
            <person name="Otillar R.P."/>
            <person name="Terry A.Y."/>
            <person name="Boore J.L."/>
            <person name="Simakov O."/>
            <person name="Marletaz F."/>
            <person name="Cho S.-J."/>
            <person name="Edsinger-Gonzales E."/>
            <person name="Havlak P."/>
            <person name="Kuo D.-H."/>
            <person name="Larsson T."/>
            <person name="Lv J."/>
            <person name="Arendt D."/>
            <person name="Savage R."/>
            <person name="Osoegawa K."/>
            <person name="de Jong P."/>
            <person name="Lindberg D.R."/>
            <person name="Seaver E.C."/>
            <person name="Weisblat D.A."/>
            <person name="Putnam N.H."/>
            <person name="Grigoriev I.V."/>
            <person name="Rokhsar D.S."/>
        </authorList>
    </citation>
    <scope>NUCLEOTIDE SEQUENCE</scope>
    <source>
        <strain evidence="11">I ESC-2004</strain>
    </source>
</reference>